<dbReference type="AlphaFoldDB" id="A0A6C0J8U1"/>
<accession>A0A6C0J8U1</accession>
<proteinExistence type="predicted"/>
<evidence type="ECO:0000313" key="1">
    <source>
        <dbReference type="EMBL" id="QHU02049.1"/>
    </source>
</evidence>
<sequence length="55" mass="6319">MRIRHIYCSCSEKPWISCRRMCRCVCCKKEYCGMKGICCSIWGGKPSAKCAFNTT</sequence>
<protein>
    <submittedName>
        <fullName evidence="1">Uncharacterized protein</fullName>
    </submittedName>
</protein>
<organism evidence="1">
    <name type="scientific">viral metagenome</name>
    <dbReference type="NCBI Taxonomy" id="1070528"/>
    <lineage>
        <taxon>unclassified sequences</taxon>
        <taxon>metagenomes</taxon>
        <taxon>organismal metagenomes</taxon>
    </lineage>
</organism>
<dbReference type="EMBL" id="MN740351">
    <property type="protein sequence ID" value="QHU02049.1"/>
    <property type="molecule type" value="Genomic_DNA"/>
</dbReference>
<reference evidence="1" key="1">
    <citation type="journal article" date="2020" name="Nature">
        <title>Giant virus diversity and host interactions through global metagenomics.</title>
        <authorList>
            <person name="Schulz F."/>
            <person name="Roux S."/>
            <person name="Paez-Espino D."/>
            <person name="Jungbluth S."/>
            <person name="Walsh D.A."/>
            <person name="Denef V.J."/>
            <person name="McMahon K.D."/>
            <person name="Konstantinidis K.T."/>
            <person name="Eloe-Fadrosh E.A."/>
            <person name="Kyrpides N.C."/>
            <person name="Woyke T."/>
        </authorList>
    </citation>
    <scope>NUCLEOTIDE SEQUENCE</scope>
    <source>
        <strain evidence="1">GVMAG-M-3300025880-56</strain>
    </source>
</reference>
<name>A0A6C0J8U1_9ZZZZ</name>